<dbReference type="EMBL" id="JAESIL010000066">
    <property type="protein sequence ID" value="MBL3579371.1"/>
    <property type="molecule type" value="Genomic_DNA"/>
</dbReference>
<keyword evidence="2" id="KW-1185">Reference proteome</keyword>
<proteinExistence type="predicted"/>
<accession>A0ABS1RI79</accession>
<feature type="non-terminal residue" evidence="1">
    <location>
        <position position="37"/>
    </location>
</feature>
<dbReference type="Proteomes" id="UP000635853">
    <property type="component" value="Unassembled WGS sequence"/>
</dbReference>
<sequence length="37" mass="3742">MKRLRITVDGTAYDVTVEEIETGAAGTPAAPAPPATA</sequence>
<gene>
    <name evidence="1" type="ORF">JMJ92_14560</name>
</gene>
<evidence type="ECO:0000313" key="1">
    <source>
        <dbReference type="EMBL" id="MBL3579371.1"/>
    </source>
</evidence>
<comment type="caution">
    <text evidence="1">The sequence shown here is derived from an EMBL/GenBank/DDBJ whole genome shotgun (WGS) entry which is preliminary data.</text>
</comment>
<name>A0ABS1RI79_9RHOB</name>
<organism evidence="1 2">
    <name type="scientific">Rhodovulum visakhapatnamense</name>
    <dbReference type="NCBI Taxonomy" id="364297"/>
    <lineage>
        <taxon>Bacteria</taxon>
        <taxon>Pseudomonadati</taxon>
        <taxon>Pseudomonadota</taxon>
        <taxon>Alphaproteobacteria</taxon>
        <taxon>Rhodobacterales</taxon>
        <taxon>Paracoccaceae</taxon>
        <taxon>Rhodovulum</taxon>
    </lineage>
</organism>
<evidence type="ECO:0000313" key="2">
    <source>
        <dbReference type="Proteomes" id="UP000635853"/>
    </source>
</evidence>
<protein>
    <submittedName>
        <fullName evidence="1">Acetyl-CoA carboxylase biotin carboxyl carrier protein subunit</fullName>
    </submittedName>
</protein>
<reference evidence="2" key="1">
    <citation type="submission" date="2021-01" db="EMBL/GenBank/DDBJ databases">
        <title>Draft genomes of Rhodovulum sulfidophilum.</title>
        <authorList>
            <person name="Guzman M.S."/>
        </authorList>
    </citation>
    <scope>NUCLEOTIDE SEQUENCE [LARGE SCALE GENOMIC DNA]</scope>
    <source>
        <strain evidence="2">AB19</strain>
    </source>
</reference>